<accession>A0A816DC19</accession>
<proteinExistence type="predicted"/>
<dbReference type="EMBL" id="CAJOBJ010338733">
    <property type="protein sequence ID" value="CAF5192418.1"/>
    <property type="molecule type" value="Genomic_DNA"/>
</dbReference>
<reference evidence="2" key="1">
    <citation type="submission" date="2021-02" db="EMBL/GenBank/DDBJ databases">
        <authorList>
            <person name="Nowell W R."/>
        </authorList>
    </citation>
    <scope>NUCLEOTIDE SEQUENCE</scope>
</reference>
<name>A0A816DC19_9BILA</name>
<organism evidence="2 4">
    <name type="scientific">Rotaria magnacalcarata</name>
    <dbReference type="NCBI Taxonomy" id="392030"/>
    <lineage>
        <taxon>Eukaryota</taxon>
        <taxon>Metazoa</taxon>
        <taxon>Spiralia</taxon>
        <taxon>Gnathifera</taxon>
        <taxon>Rotifera</taxon>
        <taxon>Eurotatoria</taxon>
        <taxon>Bdelloidea</taxon>
        <taxon>Philodinida</taxon>
        <taxon>Philodinidae</taxon>
        <taxon>Rotaria</taxon>
    </lineage>
</organism>
<dbReference type="EMBL" id="CAJNOW010014690">
    <property type="protein sequence ID" value="CAF1634354.1"/>
    <property type="molecule type" value="Genomic_DNA"/>
</dbReference>
<dbReference type="Proteomes" id="UP000663834">
    <property type="component" value="Unassembled WGS sequence"/>
</dbReference>
<dbReference type="Proteomes" id="UP000681720">
    <property type="component" value="Unassembled WGS sequence"/>
</dbReference>
<evidence type="ECO:0000313" key="3">
    <source>
        <dbReference type="EMBL" id="CAF5192418.1"/>
    </source>
</evidence>
<gene>
    <name evidence="3" type="ORF">GIL414_LOCUS73475</name>
    <name evidence="2" type="ORF">KQP761_LOCUS26770</name>
</gene>
<feature type="region of interest" description="Disordered" evidence="1">
    <location>
        <begin position="1"/>
        <end position="22"/>
    </location>
</feature>
<evidence type="ECO:0000313" key="2">
    <source>
        <dbReference type="EMBL" id="CAF1634354.1"/>
    </source>
</evidence>
<dbReference type="AlphaFoldDB" id="A0A816DC19"/>
<evidence type="ECO:0000313" key="4">
    <source>
        <dbReference type="Proteomes" id="UP000663834"/>
    </source>
</evidence>
<comment type="caution">
    <text evidence="2">The sequence shown here is derived from an EMBL/GenBank/DDBJ whole genome shotgun (WGS) entry which is preliminary data.</text>
</comment>
<sequence length="131" mass="14988">MFHQPFYPSPQQATSYHNHHGQNHFYIPTQSSSFYRSGPIPNQSSHHVNLSGTYEYFPSSLPHGFPSSPPHGFPSSPAHGFPSMTPGSYAFNHVKSQQYYPRAQAYHFQDKSTYYYMSEPIITSNNRITVK</sequence>
<evidence type="ECO:0000256" key="1">
    <source>
        <dbReference type="SAM" id="MobiDB-lite"/>
    </source>
</evidence>
<protein>
    <submittedName>
        <fullName evidence="2">Uncharacterized protein</fullName>
    </submittedName>
</protein>